<dbReference type="Proteomes" id="UP000515514">
    <property type="component" value="Chromosome"/>
</dbReference>
<dbReference type="SUPFAM" id="SSF52833">
    <property type="entry name" value="Thioredoxin-like"/>
    <property type="match status" value="1"/>
</dbReference>
<dbReference type="PANTHER" id="PTHR42899">
    <property type="entry name" value="SPERMATOGENESIS-ASSOCIATED PROTEIN 20"/>
    <property type="match status" value="1"/>
</dbReference>
<dbReference type="PANTHER" id="PTHR42899:SF1">
    <property type="entry name" value="SPERMATOGENESIS-ASSOCIATED PROTEIN 20"/>
    <property type="match status" value="1"/>
</dbReference>
<dbReference type="InterPro" id="IPR024705">
    <property type="entry name" value="Ssp411"/>
</dbReference>
<evidence type="ECO:0000313" key="2">
    <source>
        <dbReference type="EMBL" id="QNJ97847.1"/>
    </source>
</evidence>
<evidence type="ECO:0000313" key="3">
    <source>
        <dbReference type="Proteomes" id="UP000515514"/>
    </source>
</evidence>
<dbReference type="Gene3D" id="1.50.10.20">
    <property type="match status" value="1"/>
</dbReference>
<accession>A0A7G8PU31</accession>
<evidence type="ECO:0000259" key="1">
    <source>
        <dbReference type="Pfam" id="PF03190"/>
    </source>
</evidence>
<name>A0A7G8PU31_9FLAO</name>
<dbReference type="KEGG" id="alti:ALE3EI_1282"/>
<dbReference type="SUPFAM" id="SSF48208">
    <property type="entry name" value="Six-hairpin glycosidases"/>
    <property type="match status" value="1"/>
</dbReference>
<dbReference type="Gene3D" id="1.50.10.10">
    <property type="match status" value="1"/>
</dbReference>
<dbReference type="PIRSF" id="PIRSF006402">
    <property type="entry name" value="UCP006402_thioredoxin"/>
    <property type="match status" value="1"/>
</dbReference>
<dbReference type="Gene3D" id="3.40.30.10">
    <property type="entry name" value="Glutaredoxin"/>
    <property type="match status" value="1"/>
</dbReference>
<dbReference type="AlphaFoldDB" id="A0A7G8PU31"/>
<organism evidence="2 3">
    <name type="scientific">Constantimarinum furrinae</name>
    <dbReference type="NCBI Taxonomy" id="2562285"/>
    <lineage>
        <taxon>Bacteria</taxon>
        <taxon>Pseudomonadati</taxon>
        <taxon>Bacteroidota</taxon>
        <taxon>Flavobacteriia</taxon>
        <taxon>Flavobacteriales</taxon>
        <taxon>Flavobacteriaceae</taxon>
        <taxon>Altibacter/Constantimarinum group</taxon>
        <taxon>Constantimarinum</taxon>
    </lineage>
</organism>
<feature type="domain" description="Spermatogenesis-associated protein 20-like TRX" evidence="1">
    <location>
        <begin position="53"/>
        <end position="207"/>
    </location>
</feature>
<dbReference type="EMBL" id="CP052909">
    <property type="protein sequence ID" value="QNJ97847.1"/>
    <property type="molecule type" value="Genomic_DNA"/>
</dbReference>
<proteinExistence type="predicted"/>
<keyword evidence="3" id="KW-1185">Reference proteome</keyword>
<sequence>MKKFDPYAFVPQKRIFVSQISNMKQLIFIALTTFLLYSCNNSKKDILEEHNHTNALINETSPYLLQHAHNPVDWRAWNDETLELAQKENKLMIISIGYSACHWCHVMEKESFEDTTVAAVMNAHFINVKVDREERPDVDQIYINAVQLMTGSAGWPLNVITLPDGRPVWGGTYFKQKDWITAIERIQELYETEPEKLTEYANRLEEGIKSMDLVELNTADVDLTSYDTNSLVETWKESFDHRFGGYKRAPKFMMPNNYVYLLRHAVQNDDKELLDYVNLTLTQMAYGGVYDAVGGGFSRYSVDKKWHVPHFEKMLYDNAQMVSLYSKAYAFTQKELYKEIVFETLEFIANELTNDEGAFYSSLDADSETKTGELEEGTYYIYTKEELQTLLGSDFDIFKEYYNVNSFGKWEGDHYVLIRDKSDMEIQKEFSFSSADLQKKKANWKKQLLQFRNQRAKPRLDNKTLTSWNGLMIQGYVDAYKTFQKKTYLDAALKNANFIVDKQLQTSGALFHNYKDGKSSINGYLEDYASVIEAFISLYEVTMDEKWLITANNLAEYTFTKFFDEQNHMFYFTSIDDSKLVSRNFEYRDNVIPASNSIMAKNLFKLSHYFDNPKYAETAKQMLKNVQPEADKYPSGFSNWLDLLSNYQTKYYEVVIVGEKASEKISEINSRYIPNMLIAGSTSESDSYLLEGRYSEGKTLIYVCVNNTCKLPVTETEKALESIKITR</sequence>
<dbReference type="Pfam" id="PF03190">
    <property type="entry name" value="Thioredox_DsbH"/>
    <property type="match status" value="1"/>
</dbReference>
<reference evidence="2 3" key="1">
    <citation type="submission" date="2020-04" db="EMBL/GenBank/DDBJ databases">
        <title>Genome sequence of Altibacter aquimarinus strain ALE3EI.</title>
        <authorList>
            <person name="Oh H.-M."/>
            <person name="Jang D."/>
        </authorList>
    </citation>
    <scope>NUCLEOTIDE SEQUENCE [LARGE SCALE GENOMIC DNA]</scope>
    <source>
        <strain evidence="2 3">ALE3EI</strain>
    </source>
</reference>
<dbReference type="InterPro" id="IPR008928">
    <property type="entry name" value="6-hairpin_glycosidase_sf"/>
</dbReference>
<protein>
    <submittedName>
        <fullName evidence="2">Thioredoxin domain-containing protein</fullName>
    </submittedName>
</protein>
<dbReference type="InterPro" id="IPR004879">
    <property type="entry name" value="Ssp411-like_TRX"/>
</dbReference>
<dbReference type="InterPro" id="IPR036249">
    <property type="entry name" value="Thioredoxin-like_sf"/>
</dbReference>
<gene>
    <name evidence="2" type="ORF">ALE3EI_1282</name>
</gene>
<dbReference type="CDD" id="cd02955">
    <property type="entry name" value="SSP411"/>
    <property type="match status" value="1"/>
</dbReference>
<dbReference type="InterPro" id="IPR012341">
    <property type="entry name" value="6hp_glycosidase-like_sf"/>
</dbReference>
<dbReference type="GO" id="GO:0005975">
    <property type="term" value="P:carbohydrate metabolic process"/>
    <property type="evidence" value="ECO:0007669"/>
    <property type="project" value="InterPro"/>
</dbReference>